<sequence>MSCYHTSSSAIQEEHHPSEHILSRLRANLLTSAAEVVVHIHIFARPLATYSIHSHPPCAFVKSTARDMSAAMIILKRTLESIVDPQPVDIASSTGRLASLRRAPKPVVNG</sequence>
<dbReference type="EMBL" id="NHTK01000582">
    <property type="protein sequence ID" value="PPR06750.1"/>
    <property type="molecule type" value="Genomic_DNA"/>
</dbReference>
<evidence type="ECO:0000313" key="1">
    <source>
        <dbReference type="EMBL" id="PPR06750.1"/>
    </source>
</evidence>
<dbReference type="InParanoid" id="A0A409YUS7"/>
<dbReference type="AlphaFoldDB" id="A0A409YUS7"/>
<organism evidence="1 2">
    <name type="scientific">Panaeolus cyanescens</name>
    <dbReference type="NCBI Taxonomy" id="181874"/>
    <lineage>
        <taxon>Eukaryota</taxon>
        <taxon>Fungi</taxon>
        <taxon>Dikarya</taxon>
        <taxon>Basidiomycota</taxon>
        <taxon>Agaricomycotina</taxon>
        <taxon>Agaricomycetes</taxon>
        <taxon>Agaricomycetidae</taxon>
        <taxon>Agaricales</taxon>
        <taxon>Agaricineae</taxon>
        <taxon>Galeropsidaceae</taxon>
        <taxon>Panaeolus</taxon>
    </lineage>
</organism>
<name>A0A409YUS7_9AGAR</name>
<proteinExistence type="predicted"/>
<gene>
    <name evidence="1" type="ORF">CVT24_013057</name>
</gene>
<reference evidence="1 2" key="1">
    <citation type="journal article" date="2018" name="Evol. Lett.">
        <title>Horizontal gene cluster transfer increased hallucinogenic mushroom diversity.</title>
        <authorList>
            <person name="Reynolds H.T."/>
            <person name="Vijayakumar V."/>
            <person name="Gluck-Thaler E."/>
            <person name="Korotkin H.B."/>
            <person name="Matheny P.B."/>
            <person name="Slot J.C."/>
        </authorList>
    </citation>
    <scope>NUCLEOTIDE SEQUENCE [LARGE SCALE GENOMIC DNA]</scope>
    <source>
        <strain evidence="1 2">2629</strain>
    </source>
</reference>
<protein>
    <submittedName>
        <fullName evidence="1">Uncharacterized protein</fullName>
    </submittedName>
</protein>
<comment type="caution">
    <text evidence="1">The sequence shown here is derived from an EMBL/GenBank/DDBJ whole genome shotgun (WGS) entry which is preliminary data.</text>
</comment>
<accession>A0A409YUS7</accession>
<keyword evidence="2" id="KW-1185">Reference proteome</keyword>
<dbReference type="Proteomes" id="UP000284842">
    <property type="component" value="Unassembled WGS sequence"/>
</dbReference>
<evidence type="ECO:0000313" key="2">
    <source>
        <dbReference type="Proteomes" id="UP000284842"/>
    </source>
</evidence>